<dbReference type="PROSITE" id="PS50994">
    <property type="entry name" value="INTEGRASE"/>
    <property type="match status" value="1"/>
</dbReference>
<dbReference type="PANTHER" id="PTHR42648">
    <property type="entry name" value="TRANSPOSASE, PUTATIVE-RELATED"/>
    <property type="match status" value="1"/>
</dbReference>
<dbReference type="GO" id="GO:0015074">
    <property type="term" value="P:DNA integration"/>
    <property type="evidence" value="ECO:0007669"/>
    <property type="project" value="InterPro"/>
</dbReference>
<evidence type="ECO:0000256" key="3">
    <source>
        <dbReference type="SAM" id="MobiDB-lite"/>
    </source>
</evidence>
<dbReference type="OrthoDB" id="1425037at2759"/>
<dbReference type="Pfam" id="PF07727">
    <property type="entry name" value="RVT_2"/>
    <property type="match status" value="1"/>
</dbReference>
<dbReference type="InterPro" id="IPR013103">
    <property type="entry name" value="RVT_2"/>
</dbReference>
<accession>A0A5A7U0C5</accession>
<gene>
    <name evidence="5" type="ORF">E6C27_scaffold43G00450</name>
</gene>
<name>A0A5A7U0C5_CUCMM</name>
<proteinExistence type="predicted"/>
<feature type="region of interest" description="Disordered" evidence="3">
    <location>
        <begin position="593"/>
        <end position="629"/>
    </location>
</feature>
<comment type="caution">
    <text evidence="5">The sequence shown here is derived from an EMBL/GenBank/DDBJ whole genome shotgun (WGS) entry which is preliminary data.</text>
</comment>
<dbReference type="Pfam" id="PF20167">
    <property type="entry name" value="Transposase_32"/>
    <property type="match status" value="1"/>
</dbReference>
<dbReference type="GO" id="GO:0003676">
    <property type="term" value="F:nucleic acid binding"/>
    <property type="evidence" value="ECO:0007669"/>
    <property type="project" value="InterPro"/>
</dbReference>
<dbReference type="SUPFAM" id="SSF53098">
    <property type="entry name" value="Ribonuclease H-like"/>
    <property type="match status" value="1"/>
</dbReference>
<keyword evidence="2" id="KW-0378">Hydrolase</keyword>
<dbReference type="Pfam" id="PF00665">
    <property type="entry name" value="rve"/>
    <property type="match status" value="1"/>
</dbReference>
<dbReference type="InterPro" id="IPR012337">
    <property type="entry name" value="RNaseH-like_sf"/>
</dbReference>
<dbReference type="CDD" id="cd09272">
    <property type="entry name" value="RNase_HI_RT_Ty1"/>
    <property type="match status" value="1"/>
</dbReference>
<sequence length="875" mass="99187">MGPLQTESLGGKKYVLVAVDDYSRFTWVRFLKEKSDTVKICISLCLNLQCEKGKRIIRIRSDHGKEFDNEDLNSFCQLEGIYHEFSNPITLQQNGVVERKNRTLQEMARVMIHAKNLPLNFWVEAIDTACHIHNRITTRSGMVVTLYEHWKGRKPNGIFLGYSQNSRAYKVFNNRSGTVMKTINTVVNDFEPTAKRTYDEDDETLNMHVDSSTFPIEVPKADAQADDIDIQKRYLRKKKEKVDYSKMIAGLCYTSAIEPSTVDVALKDEYWINAMQEELLQFSRCVTKNKARLVAQGYAQVEGVDFDETFTPIARLEAIRLLLEISCIQRFKLYQMDVKSAFLNDYLNEEVYVAQPKGFINFEYPQHVYKLNKALYGLKQASKAWLLGYVLVIRLLGYVLVIRLILKYVHGTSYFGILYSYETTSICVGYCNVDWAASSDDRKSTLGGCLFLGNNLISWFSKKQNSVSLSTAKAEYIAGSYMMKSSEDEPTTQILSPSIQKMKGRRFKSTPPRRPYHLRFEKSQAEVSSKLPKSVPETIDSLYPASFGTHVPNVPETLLSDMDSDDLDDFPLAQLLKKTTVLDVLVEMPTAPSVDVSTTPEVRTDVRSDENELDPPNPDIHSEEVPAGTDNNPTVLPVSPEIPPNISSVPIDGISFHHEENVQRWKFLVQRRLADEVNVSDKHQSCMSIMNLIERAGLFKTISKVGPFYSQLIREHIVNLPDEFNDPSSTDYQIVHIRGFKFVISPTVINGFLRNVVDLDCSPLSPSTEVLASVLSDRTLSSWPVNGILAVALSFKYVIMHKIGIANWFPSFHGFSVSAVLGTFLYQICNDNKMDTGTFIYNHLLRHVDRASSIQVTRMSLLKASLLIASWHLGL</sequence>
<reference evidence="5 6" key="1">
    <citation type="submission" date="2019-08" db="EMBL/GenBank/DDBJ databases">
        <title>Draft genome sequences of two oriental melons (Cucumis melo L. var makuwa).</title>
        <authorList>
            <person name="Kwon S.-Y."/>
        </authorList>
    </citation>
    <scope>NUCLEOTIDE SEQUENCE [LARGE SCALE GENOMIC DNA]</scope>
    <source>
        <strain evidence="6">cv. SW 3</strain>
        <tissue evidence="5">Leaf</tissue>
    </source>
</reference>
<evidence type="ECO:0000256" key="2">
    <source>
        <dbReference type="ARBA" id="ARBA00022801"/>
    </source>
</evidence>
<dbReference type="InterPro" id="IPR036397">
    <property type="entry name" value="RNaseH_sf"/>
</dbReference>
<dbReference type="GO" id="GO:0046872">
    <property type="term" value="F:metal ion binding"/>
    <property type="evidence" value="ECO:0007669"/>
    <property type="project" value="UniProtKB-KW"/>
</dbReference>
<dbReference type="GO" id="GO:0016787">
    <property type="term" value="F:hydrolase activity"/>
    <property type="evidence" value="ECO:0007669"/>
    <property type="project" value="UniProtKB-KW"/>
</dbReference>
<dbReference type="Gene3D" id="3.30.420.10">
    <property type="entry name" value="Ribonuclease H-like superfamily/Ribonuclease H"/>
    <property type="match status" value="1"/>
</dbReference>
<evidence type="ECO:0000313" key="6">
    <source>
        <dbReference type="Proteomes" id="UP000321393"/>
    </source>
</evidence>
<dbReference type="AlphaFoldDB" id="A0A5A7U0C5"/>
<keyword evidence="1" id="KW-0479">Metal-binding</keyword>
<dbReference type="InterPro" id="IPR039537">
    <property type="entry name" value="Retrotran_Ty1/copia-like"/>
</dbReference>
<dbReference type="PANTHER" id="PTHR42648:SF21">
    <property type="entry name" value="CYSTEINE-RICH RLK (RECEPTOR-LIKE PROTEIN KINASE) 8"/>
    <property type="match status" value="1"/>
</dbReference>
<feature type="domain" description="Integrase catalytic" evidence="4">
    <location>
        <begin position="1"/>
        <end position="163"/>
    </location>
</feature>
<evidence type="ECO:0000256" key="1">
    <source>
        <dbReference type="ARBA" id="ARBA00022723"/>
    </source>
</evidence>
<dbReference type="InterPro" id="IPR046796">
    <property type="entry name" value="Transposase_32_dom"/>
</dbReference>
<dbReference type="Proteomes" id="UP000321393">
    <property type="component" value="Unassembled WGS sequence"/>
</dbReference>
<dbReference type="EMBL" id="SSTE01012402">
    <property type="protein sequence ID" value="KAA0048744.1"/>
    <property type="molecule type" value="Genomic_DNA"/>
</dbReference>
<dbReference type="InterPro" id="IPR001584">
    <property type="entry name" value="Integrase_cat-core"/>
</dbReference>
<evidence type="ECO:0000313" key="5">
    <source>
        <dbReference type="EMBL" id="KAA0048744.1"/>
    </source>
</evidence>
<protein>
    <submittedName>
        <fullName evidence="5">Gag-pol polyprotein</fullName>
    </submittedName>
</protein>
<evidence type="ECO:0000259" key="4">
    <source>
        <dbReference type="PROSITE" id="PS50994"/>
    </source>
</evidence>
<organism evidence="5 6">
    <name type="scientific">Cucumis melo var. makuwa</name>
    <name type="common">Oriental melon</name>
    <dbReference type="NCBI Taxonomy" id="1194695"/>
    <lineage>
        <taxon>Eukaryota</taxon>
        <taxon>Viridiplantae</taxon>
        <taxon>Streptophyta</taxon>
        <taxon>Embryophyta</taxon>
        <taxon>Tracheophyta</taxon>
        <taxon>Spermatophyta</taxon>
        <taxon>Magnoliopsida</taxon>
        <taxon>eudicotyledons</taxon>
        <taxon>Gunneridae</taxon>
        <taxon>Pentapetalae</taxon>
        <taxon>rosids</taxon>
        <taxon>fabids</taxon>
        <taxon>Cucurbitales</taxon>
        <taxon>Cucurbitaceae</taxon>
        <taxon>Benincaseae</taxon>
        <taxon>Cucumis</taxon>
    </lineage>
</organism>